<comment type="caution">
    <text evidence="1">The sequence shown here is derived from an EMBL/GenBank/DDBJ whole genome shotgun (WGS) entry which is preliminary data.</text>
</comment>
<organism evidence="1 2">
    <name type="scientific">Pistacia atlantica</name>
    <dbReference type="NCBI Taxonomy" id="434234"/>
    <lineage>
        <taxon>Eukaryota</taxon>
        <taxon>Viridiplantae</taxon>
        <taxon>Streptophyta</taxon>
        <taxon>Embryophyta</taxon>
        <taxon>Tracheophyta</taxon>
        <taxon>Spermatophyta</taxon>
        <taxon>Magnoliopsida</taxon>
        <taxon>eudicotyledons</taxon>
        <taxon>Gunneridae</taxon>
        <taxon>Pentapetalae</taxon>
        <taxon>rosids</taxon>
        <taxon>malvids</taxon>
        <taxon>Sapindales</taxon>
        <taxon>Anacardiaceae</taxon>
        <taxon>Pistacia</taxon>
    </lineage>
</organism>
<dbReference type="EMBL" id="CM047909">
    <property type="protein sequence ID" value="KAJ0080442.1"/>
    <property type="molecule type" value="Genomic_DNA"/>
</dbReference>
<keyword evidence="2" id="KW-1185">Reference proteome</keyword>
<dbReference type="Proteomes" id="UP001164250">
    <property type="component" value="Chromosome 13"/>
</dbReference>
<proteinExistence type="predicted"/>
<accession>A0ACC1A0V0</accession>
<evidence type="ECO:0000313" key="1">
    <source>
        <dbReference type="EMBL" id="KAJ0080442.1"/>
    </source>
</evidence>
<evidence type="ECO:0000313" key="2">
    <source>
        <dbReference type="Proteomes" id="UP001164250"/>
    </source>
</evidence>
<sequence length="50" mass="5722">MFFKGQRLASTSISFKCFCHLRSKGLASLRARFQISVALLKTITLHHNQK</sequence>
<name>A0ACC1A0V0_9ROSI</name>
<protein>
    <submittedName>
        <fullName evidence="1">Uncharacterized protein</fullName>
    </submittedName>
</protein>
<gene>
    <name evidence="1" type="ORF">Patl1_24136</name>
</gene>
<reference evidence="2" key="1">
    <citation type="journal article" date="2023" name="G3 (Bethesda)">
        <title>Genome assembly and association tests identify interacting loci associated with vigor, precocity, and sex in interspecific pistachio rootstocks.</title>
        <authorList>
            <person name="Palmer W."/>
            <person name="Jacygrad E."/>
            <person name="Sagayaradj S."/>
            <person name="Cavanaugh K."/>
            <person name="Han R."/>
            <person name="Bertier L."/>
            <person name="Beede B."/>
            <person name="Kafkas S."/>
            <person name="Golino D."/>
            <person name="Preece J."/>
            <person name="Michelmore R."/>
        </authorList>
    </citation>
    <scope>NUCLEOTIDE SEQUENCE [LARGE SCALE GENOMIC DNA]</scope>
</reference>